<keyword evidence="2" id="KW-0597">Phosphoprotein</keyword>
<keyword evidence="6" id="KW-0143">Chaperone</keyword>
<dbReference type="PRINTS" id="PR00301">
    <property type="entry name" value="HEATSHOCK70"/>
</dbReference>
<dbReference type="Gene3D" id="2.60.34.10">
    <property type="entry name" value="Substrate Binding Domain Of DNAk, Chain A, domain 1"/>
    <property type="match status" value="1"/>
</dbReference>
<reference evidence="8" key="1">
    <citation type="submission" date="2021-05" db="EMBL/GenBank/DDBJ databases">
        <authorList>
            <person name="Pietrasiak N."/>
            <person name="Ward R."/>
            <person name="Stajich J.E."/>
            <person name="Kurbessoian T."/>
        </authorList>
    </citation>
    <scope>NUCLEOTIDE SEQUENCE</scope>
    <source>
        <strain evidence="8">UHER 2000/2452</strain>
    </source>
</reference>
<dbReference type="AlphaFoldDB" id="A0A951Q9A4"/>
<dbReference type="InterPro" id="IPR029047">
    <property type="entry name" value="HSP70_peptide-bd_sf"/>
</dbReference>
<keyword evidence="3 7" id="KW-0547">Nucleotide-binding</keyword>
<name>A0A951Q9A4_9CYAN</name>
<dbReference type="Gene3D" id="3.30.420.40">
    <property type="match status" value="2"/>
</dbReference>
<dbReference type="PANTHER" id="PTHR19375">
    <property type="entry name" value="HEAT SHOCK PROTEIN 70KDA"/>
    <property type="match status" value="1"/>
</dbReference>
<dbReference type="FunFam" id="3.90.640.10:FF:000003">
    <property type="entry name" value="Molecular chaperone DnaK"/>
    <property type="match status" value="1"/>
</dbReference>
<dbReference type="PROSITE" id="PS00297">
    <property type="entry name" value="HSP70_1"/>
    <property type="match status" value="1"/>
</dbReference>
<evidence type="ECO:0000256" key="4">
    <source>
        <dbReference type="ARBA" id="ARBA00022840"/>
    </source>
</evidence>
<dbReference type="SUPFAM" id="SSF53067">
    <property type="entry name" value="Actin-like ATPase domain"/>
    <property type="match status" value="2"/>
</dbReference>
<dbReference type="InterPro" id="IPR018181">
    <property type="entry name" value="Heat_shock_70_CS"/>
</dbReference>
<dbReference type="Pfam" id="PF00012">
    <property type="entry name" value="HSP70"/>
    <property type="match status" value="1"/>
</dbReference>
<evidence type="ECO:0000256" key="3">
    <source>
        <dbReference type="ARBA" id="ARBA00022741"/>
    </source>
</evidence>
<sequence length="609" mass="65784">MGRTVGIDLGTTNSEVAIVENGQARVLPGEEGDLILPSCVGFSDTGKLLVGRDALRQYAAAPDRTVRSIKRWMGTDHKTTLRIDSASDETREYLPHEISAMILRALKQRAETALGEEVTQAVITVPAYFTDAQRQATKTAGEIAGLEVLQIINEPTAAALTYDLRSDETEQVLVYDLGGGTFDVSVVEITGEVTEVLASHGNNQLGGDDFDRRLQLHLAERFRQAHGIDVPEDAVTQARLLRAAEQVKITLSTHGFAPVREAFLGSKGNTALHLEAEISRSDFEELLRPLLEETLEAIDRALADAELDPEDLDRIILVGGSTRIPLVQQMVEEHLDQAPVDGVQPDLCVALGAALQAGVLAGEEVESILVDVIPHSLGISAAVSTPMGIMPGFFSVIIPRNSVVPVSRSEIYSTMSDRQTAVEIEIFQGENEIAEENVPLGSYKVEGLPPGAAGSIQIEVHFDFDINGILTVTTTEKGKGQQGTLVVNHGGIERLSSHELKQARADLDALFQDGLFQPDETLLSSAASDVEDDSIDVETSETIPIAPELVALLTRARQALDTLEGEQVEELQDLLDDIAEAIADSETELIANLQEELADFLYYATTQDS</sequence>
<dbReference type="EMBL" id="JAHHHD010000006">
    <property type="protein sequence ID" value="MBW4658592.1"/>
    <property type="molecule type" value="Genomic_DNA"/>
</dbReference>
<dbReference type="FunFam" id="3.30.420.40:FF:000071">
    <property type="entry name" value="Molecular chaperone DnaK"/>
    <property type="match status" value="1"/>
</dbReference>
<evidence type="ECO:0000256" key="7">
    <source>
        <dbReference type="RuleBase" id="RU003322"/>
    </source>
</evidence>
<reference evidence="8" key="2">
    <citation type="journal article" date="2022" name="Microbiol. Resour. Announc.">
        <title>Metagenome Sequencing to Explore Phylogenomics of Terrestrial Cyanobacteria.</title>
        <authorList>
            <person name="Ward R.D."/>
            <person name="Stajich J.E."/>
            <person name="Johansen J.R."/>
            <person name="Huntemann M."/>
            <person name="Clum A."/>
            <person name="Foster B."/>
            <person name="Foster B."/>
            <person name="Roux S."/>
            <person name="Palaniappan K."/>
            <person name="Varghese N."/>
            <person name="Mukherjee S."/>
            <person name="Reddy T.B.K."/>
            <person name="Daum C."/>
            <person name="Copeland A."/>
            <person name="Chen I.A."/>
            <person name="Ivanova N.N."/>
            <person name="Kyrpides N.C."/>
            <person name="Shapiro N."/>
            <person name="Eloe-Fadrosh E.A."/>
            <person name="Pietrasiak N."/>
        </authorList>
    </citation>
    <scope>NUCLEOTIDE SEQUENCE</scope>
    <source>
        <strain evidence="8">UHER 2000/2452</strain>
    </source>
</reference>
<dbReference type="SUPFAM" id="SSF100920">
    <property type="entry name" value="Heat shock protein 70kD (HSP70), peptide-binding domain"/>
    <property type="match status" value="1"/>
</dbReference>
<dbReference type="InterPro" id="IPR043129">
    <property type="entry name" value="ATPase_NBD"/>
</dbReference>
<proteinExistence type="inferred from homology"/>
<protein>
    <submittedName>
        <fullName evidence="8">Hsp70 family protein</fullName>
    </submittedName>
</protein>
<dbReference type="GO" id="GO:0140662">
    <property type="term" value="F:ATP-dependent protein folding chaperone"/>
    <property type="evidence" value="ECO:0007669"/>
    <property type="project" value="InterPro"/>
</dbReference>
<comment type="similarity">
    <text evidence="1 7">Belongs to the heat shock protein 70 family.</text>
</comment>
<keyword evidence="4 7" id="KW-0067">ATP-binding</keyword>
<gene>
    <name evidence="8" type="ORF">KME15_07950</name>
</gene>
<accession>A0A951Q9A4</accession>
<dbReference type="GO" id="GO:0005524">
    <property type="term" value="F:ATP binding"/>
    <property type="evidence" value="ECO:0007669"/>
    <property type="project" value="UniProtKB-KW"/>
</dbReference>
<evidence type="ECO:0000256" key="6">
    <source>
        <dbReference type="ARBA" id="ARBA00023186"/>
    </source>
</evidence>
<comment type="caution">
    <text evidence="8">The sequence shown here is derived from an EMBL/GenBank/DDBJ whole genome shotgun (WGS) entry which is preliminary data.</text>
</comment>
<evidence type="ECO:0000256" key="5">
    <source>
        <dbReference type="ARBA" id="ARBA00023016"/>
    </source>
</evidence>
<keyword evidence="5" id="KW-0346">Stress response</keyword>
<dbReference type="InterPro" id="IPR013126">
    <property type="entry name" value="Hsp_70_fam"/>
</dbReference>
<organism evidence="8 9">
    <name type="scientific">Drouetiella hepatica Uher 2000/2452</name>
    <dbReference type="NCBI Taxonomy" id="904376"/>
    <lineage>
        <taxon>Bacteria</taxon>
        <taxon>Bacillati</taxon>
        <taxon>Cyanobacteriota</taxon>
        <taxon>Cyanophyceae</taxon>
        <taxon>Oculatellales</taxon>
        <taxon>Oculatellaceae</taxon>
        <taxon>Drouetiella</taxon>
    </lineage>
</organism>
<dbReference type="PROSITE" id="PS01036">
    <property type="entry name" value="HSP70_3"/>
    <property type="match status" value="1"/>
</dbReference>
<evidence type="ECO:0000256" key="2">
    <source>
        <dbReference type="ARBA" id="ARBA00022553"/>
    </source>
</evidence>
<evidence type="ECO:0000313" key="9">
    <source>
        <dbReference type="Proteomes" id="UP000757435"/>
    </source>
</evidence>
<evidence type="ECO:0000256" key="1">
    <source>
        <dbReference type="ARBA" id="ARBA00007381"/>
    </source>
</evidence>
<dbReference type="Gene3D" id="3.90.640.10">
    <property type="entry name" value="Actin, Chain A, domain 4"/>
    <property type="match status" value="1"/>
</dbReference>
<evidence type="ECO:0000313" key="8">
    <source>
        <dbReference type="EMBL" id="MBW4658592.1"/>
    </source>
</evidence>
<dbReference type="PROSITE" id="PS00329">
    <property type="entry name" value="HSP70_2"/>
    <property type="match status" value="1"/>
</dbReference>
<dbReference type="Proteomes" id="UP000757435">
    <property type="component" value="Unassembled WGS sequence"/>
</dbReference>